<keyword evidence="8" id="KW-0100">Branched-chain amino acid biosynthesis</keyword>
<comment type="catalytic activity">
    <reaction evidence="10">
        <text>L-isoleucine + 2-oxoglutarate = (S)-3-methyl-2-oxopentanoate + L-glutamate</text>
        <dbReference type="Rhea" id="RHEA:24801"/>
        <dbReference type="ChEBI" id="CHEBI:16810"/>
        <dbReference type="ChEBI" id="CHEBI:29985"/>
        <dbReference type="ChEBI" id="CHEBI:35146"/>
        <dbReference type="ChEBI" id="CHEBI:58045"/>
        <dbReference type="EC" id="2.6.1.42"/>
    </reaction>
</comment>
<evidence type="ECO:0000256" key="8">
    <source>
        <dbReference type="ARBA" id="ARBA00023304"/>
    </source>
</evidence>
<evidence type="ECO:0000256" key="4">
    <source>
        <dbReference type="ARBA" id="ARBA00005072"/>
    </source>
</evidence>
<proteinExistence type="inferred from homology"/>
<evidence type="ECO:0000256" key="2">
    <source>
        <dbReference type="ARBA" id="ARBA00004824"/>
    </source>
</evidence>
<name>A0ABV7L3N9_9PROT</name>
<comment type="pathway">
    <text evidence="4">Amino-acid biosynthesis; L-leucine biosynthesis; L-leucine from 3-methyl-2-oxobutanoate: step 4/4.</text>
</comment>
<dbReference type="InterPro" id="IPR001544">
    <property type="entry name" value="Aminotrans_IV"/>
</dbReference>
<comment type="function">
    <text evidence="1">Acts on leucine, isoleucine and valine.</text>
</comment>
<dbReference type="InterPro" id="IPR036038">
    <property type="entry name" value="Aminotransferase-like"/>
</dbReference>
<dbReference type="SUPFAM" id="SSF56752">
    <property type="entry name" value="D-aminoacid aminotransferase-like PLP-dependent enzymes"/>
    <property type="match status" value="1"/>
</dbReference>
<evidence type="ECO:0000256" key="11">
    <source>
        <dbReference type="ARBA" id="ARBA00049229"/>
    </source>
</evidence>
<evidence type="ECO:0000256" key="1">
    <source>
        <dbReference type="ARBA" id="ARBA00003109"/>
    </source>
</evidence>
<protein>
    <recommendedName>
        <fullName evidence="7">Probable branched-chain-amino-acid aminotransferase</fullName>
        <ecNumber evidence="6">2.6.1.42</ecNumber>
    </recommendedName>
</protein>
<evidence type="ECO:0000256" key="10">
    <source>
        <dbReference type="ARBA" id="ARBA00048798"/>
    </source>
</evidence>
<evidence type="ECO:0000256" key="7">
    <source>
        <dbReference type="ARBA" id="ARBA00014472"/>
    </source>
</evidence>
<evidence type="ECO:0000256" key="5">
    <source>
        <dbReference type="ARBA" id="ARBA00009320"/>
    </source>
</evidence>
<comment type="catalytic activity">
    <reaction evidence="9">
        <text>L-valine + 2-oxoglutarate = 3-methyl-2-oxobutanoate + L-glutamate</text>
        <dbReference type="Rhea" id="RHEA:24813"/>
        <dbReference type="ChEBI" id="CHEBI:11851"/>
        <dbReference type="ChEBI" id="CHEBI:16810"/>
        <dbReference type="ChEBI" id="CHEBI:29985"/>
        <dbReference type="ChEBI" id="CHEBI:57762"/>
        <dbReference type="EC" id="2.6.1.42"/>
    </reaction>
</comment>
<dbReference type="Proteomes" id="UP001595528">
    <property type="component" value="Unassembled WGS sequence"/>
</dbReference>
<dbReference type="Gene3D" id="3.20.10.10">
    <property type="entry name" value="D-amino Acid Aminotransferase, subunit A, domain 2"/>
    <property type="match status" value="1"/>
</dbReference>
<sequence length="312" mass="34337">MSQAQTLTAVQSNPFAKGCAWQDGDYVPIAEAKISVLDWGFTKSDVTYDVVHVWDGAFFRLDDHLDRFLRSVDALRMTLPVDRAGLAAILHGCVARSGLRESYVAMVCTRGLAKPGLPRHPANCENRLIAYAIPWVWVMDEEMQARGAHLVISSVPRIAPESVDPTVKNYHWGDMIRAQFEATDRGADNAVLLGPDGTVAEGPGFNIFALIDGKMVCPDHGALEGVTRQSVLDLCAEIGVPTEVRPLHPDELLEADEVLTCTTAGGVMPVSRVNERIYHNDRPGPVSAKLRELYWKKHKEGWHATPVDYGDN</sequence>
<dbReference type="EC" id="2.6.1.42" evidence="6"/>
<dbReference type="PANTHER" id="PTHR42743:SF11">
    <property type="entry name" value="AMINODEOXYCHORISMATE LYASE"/>
    <property type="match status" value="1"/>
</dbReference>
<keyword evidence="13" id="KW-1185">Reference proteome</keyword>
<dbReference type="InterPro" id="IPR050571">
    <property type="entry name" value="Class-IV_PLP-Dep_Aminotrnsfr"/>
</dbReference>
<keyword evidence="8" id="KW-0028">Amino-acid biosynthesis</keyword>
<comment type="pathway">
    <text evidence="2">Amino-acid biosynthesis; L-isoleucine biosynthesis; L-isoleucine from 2-oxobutanoate: step 4/4.</text>
</comment>
<dbReference type="Pfam" id="PF01063">
    <property type="entry name" value="Aminotran_4"/>
    <property type="match status" value="1"/>
</dbReference>
<dbReference type="Gene3D" id="3.30.470.10">
    <property type="match status" value="1"/>
</dbReference>
<accession>A0ABV7L3N9</accession>
<evidence type="ECO:0000313" key="13">
    <source>
        <dbReference type="Proteomes" id="UP001595528"/>
    </source>
</evidence>
<dbReference type="InterPro" id="IPR043132">
    <property type="entry name" value="BCAT-like_C"/>
</dbReference>
<comment type="catalytic activity">
    <reaction evidence="11">
        <text>L-leucine + 2-oxoglutarate = 4-methyl-2-oxopentanoate + L-glutamate</text>
        <dbReference type="Rhea" id="RHEA:18321"/>
        <dbReference type="ChEBI" id="CHEBI:16810"/>
        <dbReference type="ChEBI" id="CHEBI:17865"/>
        <dbReference type="ChEBI" id="CHEBI:29985"/>
        <dbReference type="ChEBI" id="CHEBI:57427"/>
        <dbReference type="EC" id="2.6.1.42"/>
    </reaction>
</comment>
<keyword evidence="12" id="KW-0032">Aminotransferase</keyword>
<reference evidence="13" key="1">
    <citation type="journal article" date="2019" name="Int. J. Syst. Evol. Microbiol.">
        <title>The Global Catalogue of Microorganisms (GCM) 10K type strain sequencing project: providing services to taxonomists for standard genome sequencing and annotation.</title>
        <authorList>
            <consortium name="The Broad Institute Genomics Platform"/>
            <consortium name="The Broad Institute Genome Sequencing Center for Infectious Disease"/>
            <person name="Wu L."/>
            <person name="Ma J."/>
        </authorList>
    </citation>
    <scope>NUCLEOTIDE SEQUENCE [LARGE SCALE GENOMIC DNA]</scope>
    <source>
        <strain evidence="13">KCTC 42964</strain>
    </source>
</reference>
<evidence type="ECO:0000313" key="12">
    <source>
        <dbReference type="EMBL" id="MFC3228990.1"/>
    </source>
</evidence>
<evidence type="ECO:0000256" key="9">
    <source>
        <dbReference type="ARBA" id="ARBA00048212"/>
    </source>
</evidence>
<evidence type="ECO:0000256" key="6">
    <source>
        <dbReference type="ARBA" id="ARBA00013053"/>
    </source>
</evidence>
<dbReference type="GO" id="GO:0008483">
    <property type="term" value="F:transaminase activity"/>
    <property type="evidence" value="ECO:0007669"/>
    <property type="project" value="UniProtKB-KW"/>
</dbReference>
<dbReference type="RefSeq" id="WP_379902710.1">
    <property type="nucleotide sequence ID" value="NZ_JBHRTR010000029.1"/>
</dbReference>
<dbReference type="EMBL" id="JBHRTR010000029">
    <property type="protein sequence ID" value="MFC3228990.1"/>
    <property type="molecule type" value="Genomic_DNA"/>
</dbReference>
<evidence type="ECO:0000256" key="3">
    <source>
        <dbReference type="ARBA" id="ARBA00004931"/>
    </source>
</evidence>
<dbReference type="PANTHER" id="PTHR42743">
    <property type="entry name" value="AMINO-ACID AMINOTRANSFERASE"/>
    <property type="match status" value="1"/>
</dbReference>
<comment type="pathway">
    <text evidence="3">Amino-acid biosynthesis; L-valine biosynthesis; L-valine from pyruvate: step 4/4.</text>
</comment>
<comment type="similarity">
    <text evidence="5">Belongs to the class-IV pyridoxal-phosphate-dependent aminotransferase family.</text>
</comment>
<gene>
    <name evidence="12" type="ORF">ACFOGJ_17225</name>
</gene>
<dbReference type="InterPro" id="IPR043131">
    <property type="entry name" value="BCAT-like_N"/>
</dbReference>
<comment type="caution">
    <text evidence="12">The sequence shown here is derived from an EMBL/GenBank/DDBJ whole genome shotgun (WGS) entry which is preliminary data.</text>
</comment>
<keyword evidence="12" id="KW-0808">Transferase</keyword>
<organism evidence="12 13">
    <name type="scientific">Marinibaculum pumilum</name>
    <dbReference type="NCBI Taxonomy" id="1766165"/>
    <lineage>
        <taxon>Bacteria</taxon>
        <taxon>Pseudomonadati</taxon>
        <taxon>Pseudomonadota</taxon>
        <taxon>Alphaproteobacteria</taxon>
        <taxon>Rhodospirillales</taxon>
        <taxon>Rhodospirillaceae</taxon>
        <taxon>Marinibaculum</taxon>
    </lineage>
</organism>